<dbReference type="InterPro" id="IPR043148">
    <property type="entry name" value="TagF_C"/>
</dbReference>
<evidence type="ECO:0000313" key="8">
    <source>
        <dbReference type="Proteomes" id="UP000077066"/>
    </source>
</evidence>
<accession>A0A165ZK96</accession>
<dbReference type="PANTHER" id="PTHR37316:SF3">
    <property type="entry name" value="TEICHOIC ACID GLYCEROL-PHOSPHATE TRANSFERASE"/>
    <property type="match status" value="1"/>
</dbReference>
<protein>
    <submittedName>
        <fullName evidence="7">CDP-glycerol:poly(Glycerophosphate) glycerophosphotransferase</fullName>
        <ecNumber evidence="7">2.7.8.12</ecNumber>
    </submittedName>
</protein>
<dbReference type="AlphaFoldDB" id="A0A165ZK96"/>
<dbReference type="InterPro" id="IPR007554">
    <property type="entry name" value="Glycerophosphate_synth"/>
</dbReference>
<evidence type="ECO:0000256" key="6">
    <source>
        <dbReference type="ARBA" id="ARBA00023136"/>
    </source>
</evidence>
<dbReference type="SUPFAM" id="SSF53756">
    <property type="entry name" value="UDP-Glycosyltransferase/glycogen phosphorylase"/>
    <property type="match status" value="1"/>
</dbReference>
<dbReference type="PANTHER" id="PTHR37316">
    <property type="entry name" value="TEICHOIC ACID GLYCEROL-PHOSPHATE PRIMASE"/>
    <property type="match status" value="1"/>
</dbReference>
<name>A0A165ZK96_9EURY</name>
<evidence type="ECO:0000256" key="4">
    <source>
        <dbReference type="ARBA" id="ARBA00022679"/>
    </source>
</evidence>
<evidence type="ECO:0000313" key="7">
    <source>
        <dbReference type="EMBL" id="KZX10826.1"/>
    </source>
</evidence>
<dbReference type="GO" id="GO:0047355">
    <property type="term" value="F:CDP-glycerol glycerophosphotransferase activity"/>
    <property type="evidence" value="ECO:0007669"/>
    <property type="project" value="UniProtKB-EC"/>
</dbReference>
<dbReference type="EC" id="2.7.8.12" evidence="7"/>
<dbReference type="Gene3D" id="3.40.50.12580">
    <property type="match status" value="1"/>
</dbReference>
<evidence type="ECO:0000256" key="5">
    <source>
        <dbReference type="ARBA" id="ARBA00022944"/>
    </source>
</evidence>
<keyword evidence="6" id="KW-0472">Membrane</keyword>
<dbReference type="GO" id="GO:0005886">
    <property type="term" value="C:plasma membrane"/>
    <property type="evidence" value="ECO:0007669"/>
    <property type="project" value="UniProtKB-SubCell"/>
</dbReference>
<evidence type="ECO:0000256" key="1">
    <source>
        <dbReference type="ARBA" id="ARBA00004202"/>
    </source>
</evidence>
<evidence type="ECO:0000256" key="2">
    <source>
        <dbReference type="ARBA" id="ARBA00010488"/>
    </source>
</evidence>
<keyword evidence="3" id="KW-1003">Cell membrane</keyword>
<dbReference type="Proteomes" id="UP000077066">
    <property type="component" value="Unassembled WGS sequence"/>
</dbReference>
<dbReference type="Gene3D" id="3.40.50.11820">
    <property type="match status" value="1"/>
</dbReference>
<dbReference type="InterPro" id="IPR043149">
    <property type="entry name" value="TagF_N"/>
</dbReference>
<proteinExistence type="inferred from homology"/>
<dbReference type="InterPro" id="IPR051612">
    <property type="entry name" value="Teichoic_Acid_Biosynth"/>
</dbReference>
<dbReference type="OrthoDB" id="77671at2157"/>
<reference evidence="7 8" key="1">
    <citation type="submission" date="2016-04" db="EMBL/GenBank/DDBJ databases">
        <title>Genome sequence of Methanobrevibacter filiformis DSM 11501.</title>
        <authorList>
            <person name="Poehlein A."/>
            <person name="Seedorf H."/>
            <person name="Daniel R."/>
        </authorList>
    </citation>
    <scope>NUCLEOTIDE SEQUENCE [LARGE SCALE GENOMIC DNA]</scope>
    <source>
        <strain evidence="7 8">DSM 11501</strain>
    </source>
</reference>
<keyword evidence="5" id="KW-0777">Teichoic acid biosynthesis</keyword>
<organism evidence="7 8">
    <name type="scientific">Methanobrevibacter filiformis</name>
    <dbReference type="NCBI Taxonomy" id="55758"/>
    <lineage>
        <taxon>Archaea</taxon>
        <taxon>Methanobacteriati</taxon>
        <taxon>Methanobacteriota</taxon>
        <taxon>Methanomada group</taxon>
        <taxon>Methanobacteria</taxon>
        <taxon>Methanobacteriales</taxon>
        <taxon>Methanobacteriaceae</taxon>
        <taxon>Methanobrevibacter</taxon>
    </lineage>
</organism>
<dbReference type="Pfam" id="PF04464">
    <property type="entry name" value="Glyphos_transf"/>
    <property type="match status" value="1"/>
</dbReference>
<dbReference type="RefSeq" id="WP_084266361.1">
    <property type="nucleotide sequence ID" value="NZ_LWMT01000263.1"/>
</dbReference>
<keyword evidence="4 7" id="KW-0808">Transferase</keyword>
<comment type="similarity">
    <text evidence="2">Belongs to the CDP-glycerol glycerophosphotransferase family.</text>
</comment>
<dbReference type="STRING" id="55758.MBFIL_16080"/>
<dbReference type="PATRIC" id="fig|55758.3.peg.1815"/>
<comment type="subcellular location">
    <subcellularLocation>
        <location evidence="1">Cell membrane</location>
        <topology evidence="1">Peripheral membrane protein</topology>
    </subcellularLocation>
</comment>
<dbReference type="EMBL" id="LWMT01000263">
    <property type="protein sequence ID" value="KZX10826.1"/>
    <property type="molecule type" value="Genomic_DNA"/>
</dbReference>
<evidence type="ECO:0000256" key="3">
    <source>
        <dbReference type="ARBA" id="ARBA00022475"/>
    </source>
</evidence>
<comment type="caution">
    <text evidence="7">The sequence shown here is derived from an EMBL/GenBank/DDBJ whole genome shotgun (WGS) entry which is preliminary data.</text>
</comment>
<sequence>MSNIKKVIRKLVIFIYHLFFYLLQTKGNVIIFESGNGRNYTGNPKYIYEYIINNCNTENLKLIWSLEDVSEEIPGNPIKVRRTRLKYLYYSIISKFWIFDARHPEYLIKKDQCKYIQTWHGTPLKKLGLDMNIVNMGGKTDIEEYKQEFEKNTKILDYLISQNDYSSSIFKRAFNFKGKMLEIGYPRNDVLINDNNEENILNIKNKLNIPKNKKIILYAPTWRDNKFHSEGIYKFSTELDFDILKKELNQDYMIIVKYHYLVRENKDHYDSDFVIIADEKTDIQELYLISDILITDYSSVMFDYSLLKKPMIFYTYDLEFYKNNLRDFYFNIYEEAPGPILETNEEIVNYIKSFNTEEYFLKYQNKYSNFIKKYNSYDDGNVSKRIVENILQLK</sequence>
<keyword evidence="8" id="KW-1185">Reference proteome</keyword>
<gene>
    <name evidence="7" type="primary">tagF_3</name>
    <name evidence="7" type="ORF">MBFIL_16080</name>
</gene>